<evidence type="ECO:0000256" key="3">
    <source>
        <dbReference type="ARBA" id="ARBA00022723"/>
    </source>
</evidence>
<keyword evidence="5" id="KW-0862">Zinc</keyword>
<dbReference type="SUPFAM" id="SSF57716">
    <property type="entry name" value="Glucocorticoid receptor-like (DNA-binding domain)"/>
    <property type="match status" value="1"/>
</dbReference>
<dbReference type="SMART" id="SM00980">
    <property type="entry name" value="THAP"/>
    <property type="match status" value="1"/>
</dbReference>
<organism evidence="15">
    <name type="scientific">Amblyomma aureolatum</name>
    <dbReference type="NCBI Taxonomy" id="187763"/>
    <lineage>
        <taxon>Eukaryota</taxon>
        <taxon>Metazoa</taxon>
        <taxon>Ecdysozoa</taxon>
        <taxon>Arthropoda</taxon>
        <taxon>Chelicerata</taxon>
        <taxon>Arachnida</taxon>
        <taxon>Acari</taxon>
        <taxon>Parasitiformes</taxon>
        <taxon>Ixodida</taxon>
        <taxon>Ixodoidea</taxon>
        <taxon>Ixodidae</taxon>
        <taxon>Amblyomminae</taxon>
        <taxon>Amblyomma</taxon>
    </lineage>
</organism>
<dbReference type="InterPro" id="IPR048366">
    <property type="entry name" value="TNP-like_GBD"/>
</dbReference>
<evidence type="ECO:0000256" key="2">
    <source>
        <dbReference type="ARBA" id="ARBA00006177"/>
    </source>
</evidence>
<dbReference type="Pfam" id="PF21787">
    <property type="entry name" value="TNP-like_RNaseH_N"/>
    <property type="match status" value="1"/>
</dbReference>
<keyword evidence="6" id="KW-0805">Transcription regulation</keyword>
<dbReference type="Pfam" id="PF21788">
    <property type="entry name" value="TNP-like_GBD"/>
    <property type="match status" value="1"/>
</dbReference>
<feature type="non-terminal residue" evidence="15">
    <location>
        <position position="1"/>
    </location>
</feature>
<evidence type="ECO:0000256" key="7">
    <source>
        <dbReference type="ARBA" id="ARBA00023054"/>
    </source>
</evidence>
<evidence type="ECO:0000256" key="10">
    <source>
        <dbReference type="ARBA" id="ARBA00023242"/>
    </source>
</evidence>
<feature type="coiled-coil region" evidence="13">
    <location>
        <begin position="198"/>
        <end position="225"/>
    </location>
</feature>
<dbReference type="InterPro" id="IPR026516">
    <property type="entry name" value="THAP1/10"/>
</dbReference>
<evidence type="ECO:0000256" key="8">
    <source>
        <dbReference type="ARBA" id="ARBA00023125"/>
    </source>
</evidence>
<sequence length="648" mass="73919">CCVPCCKSSTKKRLGLSFHEFPVDEALRQTWLKAISRKDFVPNDKSASSVVCSLHFLGADYCSESAKTRRLKRTAVPSVFPGYPSYMQSPIPKKRRKLQRERLPCAVPTKGVLSTVNSGSEENCATIGGHEDSSHLLLPSVNCHPLSCDSLLESHAASDRQADPQESEHRLPSATIVECATQTTDDIVPHRQSDVKEINRLRVQLFRKNNAMRKLRRENESLKKKLNGCKPNTLHAALSKCLQKVGTAKFCLEDCLVEQIRNAARQRPTWSPDFVRECVVLYYLSPKTYRYIRNRGLLKLPAKNTLLRYVGKSNSKSGVTPLMKERLMQEVKELKEQAKMCSLIIDEMAISSKYIYDRKMDCFFGQETTKSNIIRQENVSNVVLANKVLCFVAAGLSTSYKIPCGFFFTNRLSGKVLHQLTKHVIEEVEKCGLHVIRIVTDNHKINVTMMRHFGNGSLKPVVSHPCNPNRQLFLSFDQCHIIKNVRNLFLEGDMTDGSLPITGLFIKKLYELQKNEVVKPVRFLTQKHVEPSNFEKMNVGRAVQLFSDEVIAAVSFLMEYPTYHPKAEPFRNAAATVQFMKAIQKWFAIHNVANRTAHMHLNKPDKMHFFCATDRRLNWLEEEFPQYLELLHNACRSSGKKIPQYRNL</sequence>
<dbReference type="PROSITE" id="PS50950">
    <property type="entry name" value="ZF_THAP"/>
    <property type="match status" value="1"/>
</dbReference>
<evidence type="ECO:0000313" key="15">
    <source>
        <dbReference type="EMBL" id="JAT93434.1"/>
    </source>
</evidence>
<evidence type="ECO:0000259" key="14">
    <source>
        <dbReference type="PROSITE" id="PS50950"/>
    </source>
</evidence>
<keyword evidence="11" id="KW-0131">Cell cycle</keyword>
<dbReference type="AlphaFoldDB" id="A0A1E1X2H8"/>
<comment type="subcellular location">
    <subcellularLocation>
        <location evidence="1">Nucleus</location>
        <location evidence="1">Nucleoplasm</location>
    </subcellularLocation>
</comment>
<name>A0A1E1X2H8_9ACAR</name>
<evidence type="ECO:0000256" key="9">
    <source>
        <dbReference type="ARBA" id="ARBA00023163"/>
    </source>
</evidence>
<dbReference type="GO" id="GO:0008270">
    <property type="term" value="F:zinc ion binding"/>
    <property type="evidence" value="ECO:0007669"/>
    <property type="project" value="UniProtKB-KW"/>
</dbReference>
<dbReference type="Gene3D" id="6.20.210.20">
    <property type="entry name" value="THAP domain"/>
    <property type="match status" value="1"/>
</dbReference>
<dbReference type="GO" id="GO:0043565">
    <property type="term" value="F:sequence-specific DNA binding"/>
    <property type="evidence" value="ECO:0007669"/>
    <property type="project" value="InterPro"/>
</dbReference>
<dbReference type="SMART" id="SM00692">
    <property type="entry name" value="DM3"/>
    <property type="match status" value="1"/>
</dbReference>
<evidence type="ECO:0000256" key="11">
    <source>
        <dbReference type="ARBA" id="ARBA00023306"/>
    </source>
</evidence>
<dbReference type="InterPro" id="IPR038441">
    <property type="entry name" value="THAP_Znf_sf"/>
</dbReference>
<proteinExistence type="evidence at transcript level"/>
<dbReference type="PANTHER" id="PTHR46600">
    <property type="entry name" value="THAP DOMAIN-CONTAINING"/>
    <property type="match status" value="1"/>
</dbReference>
<protein>
    <submittedName>
        <fullName evidence="15">Putative p-14 hm</fullName>
    </submittedName>
</protein>
<accession>A0A1E1X2H8</accession>
<keyword evidence="3" id="KW-0479">Metal-binding</keyword>
<keyword evidence="7 13" id="KW-0175">Coiled coil</keyword>
<dbReference type="PANTHER" id="PTHR46600:SF1">
    <property type="entry name" value="THAP DOMAIN-CONTAINING PROTEIN 1"/>
    <property type="match status" value="1"/>
</dbReference>
<evidence type="ECO:0000256" key="4">
    <source>
        <dbReference type="ARBA" id="ARBA00022771"/>
    </source>
</evidence>
<dbReference type="InterPro" id="IPR006612">
    <property type="entry name" value="THAP_Znf"/>
</dbReference>
<feature type="domain" description="THAP-type" evidence="14">
    <location>
        <begin position="1"/>
        <end position="80"/>
    </location>
</feature>
<evidence type="ECO:0000256" key="6">
    <source>
        <dbReference type="ARBA" id="ARBA00023015"/>
    </source>
</evidence>
<dbReference type="Pfam" id="PF05485">
    <property type="entry name" value="THAP"/>
    <property type="match status" value="1"/>
</dbReference>
<evidence type="ECO:0000256" key="5">
    <source>
        <dbReference type="ARBA" id="ARBA00022833"/>
    </source>
</evidence>
<keyword evidence="4 12" id="KW-0863">Zinc-finger</keyword>
<keyword evidence="9" id="KW-0804">Transcription</keyword>
<comment type="similarity">
    <text evidence="2">Belongs to the THAP1 family.</text>
</comment>
<evidence type="ECO:0000256" key="13">
    <source>
        <dbReference type="SAM" id="Coils"/>
    </source>
</evidence>
<reference evidence="15" key="1">
    <citation type="journal article" date="2017" name="Front. Cell. Infect. Microbiol.">
        <title>The Distinct Transcriptional Response of the Midgut of Amblyomma sculptum and Amblyomma aureolatum Ticks to Rickettsia rickettsii Correlates to Their Differences in Susceptibility to Infection.</title>
        <authorList>
            <person name="Martins L.A."/>
            <person name="Galletti M.F.B.M."/>
            <person name="Ribeiro J.M."/>
            <person name="Fujita A."/>
            <person name="Costa F.B."/>
            <person name="Labruna M.B."/>
            <person name="Daffre S."/>
            <person name="Fogaca A.C."/>
        </authorList>
    </citation>
    <scope>NUCLEOTIDE SEQUENCE</scope>
</reference>
<dbReference type="InterPro" id="IPR048365">
    <property type="entry name" value="TNP-like_RNaseH_N"/>
</dbReference>
<evidence type="ECO:0000256" key="12">
    <source>
        <dbReference type="PROSITE-ProRule" id="PRU00309"/>
    </source>
</evidence>
<dbReference type="GO" id="GO:0005654">
    <property type="term" value="C:nucleoplasm"/>
    <property type="evidence" value="ECO:0007669"/>
    <property type="project" value="UniProtKB-SubCell"/>
</dbReference>
<keyword evidence="10" id="KW-0539">Nucleus</keyword>
<keyword evidence="8 12" id="KW-0238">DNA-binding</keyword>
<evidence type="ECO:0000256" key="1">
    <source>
        <dbReference type="ARBA" id="ARBA00004642"/>
    </source>
</evidence>
<dbReference type="EMBL" id="GFAC01005754">
    <property type="protein sequence ID" value="JAT93434.1"/>
    <property type="molecule type" value="mRNA"/>
</dbReference>